<keyword evidence="4 6" id="KW-0694">RNA-binding</keyword>
<reference evidence="9" key="1">
    <citation type="submission" date="2021-07" db="EMBL/GenBank/DDBJ databases">
        <title>Draft genome of Mortierella alpina, strain LL118, isolated from an aspen leaf litter sample.</title>
        <authorList>
            <person name="Yang S."/>
            <person name="Vinatzer B.A."/>
        </authorList>
    </citation>
    <scope>NUCLEOTIDE SEQUENCE</scope>
    <source>
        <strain evidence="9">LL118</strain>
    </source>
</reference>
<evidence type="ECO:0000313" key="10">
    <source>
        <dbReference type="Proteomes" id="UP000717515"/>
    </source>
</evidence>
<dbReference type="Pfam" id="PF01588">
    <property type="entry name" value="tRNA_bind"/>
    <property type="match status" value="1"/>
</dbReference>
<evidence type="ECO:0000256" key="6">
    <source>
        <dbReference type="PROSITE-ProRule" id="PRU00209"/>
    </source>
</evidence>
<evidence type="ECO:0000256" key="4">
    <source>
        <dbReference type="ARBA" id="ARBA00022884"/>
    </source>
</evidence>
<keyword evidence="3 6" id="KW-0820">tRNA-binding</keyword>
<dbReference type="InterPro" id="IPR012340">
    <property type="entry name" value="NA-bd_OB-fold"/>
</dbReference>
<dbReference type="Gene3D" id="2.40.50.140">
    <property type="entry name" value="Nucleic acid-binding proteins"/>
    <property type="match status" value="1"/>
</dbReference>
<dbReference type="InterPro" id="IPR036282">
    <property type="entry name" value="Glutathione-S-Trfase_C_sf"/>
</dbReference>
<dbReference type="PANTHER" id="PTHR11586">
    <property type="entry name" value="TRNA-AMINOACYLATION COFACTOR ARC1 FAMILY MEMBER"/>
    <property type="match status" value="1"/>
</dbReference>
<evidence type="ECO:0000256" key="1">
    <source>
        <dbReference type="ARBA" id="ARBA00004496"/>
    </source>
</evidence>
<evidence type="ECO:0000259" key="8">
    <source>
        <dbReference type="PROSITE" id="PS50886"/>
    </source>
</evidence>
<name>A0A9P8A509_MORAP</name>
<dbReference type="CDD" id="cd02799">
    <property type="entry name" value="tRNA_bind_EMAP-II_like"/>
    <property type="match status" value="1"/>
</dbReference>
<dbReference type="PANTHER" id="PTHR11586:SF33">
    <property type="entry name" value="AMINOACYL TRNA SYNTHASE COMPLEX-INTERACTING MULTIFUNCTIONAL PROTEIN 1"/>
    <property type="match status" value="1"/>
</dbReference>
<accession>A0A9P8A509</accession>
<dbReference type="PROSITE" id="PS50886">
    <property type="entry name" value="TRBD"/>
    <property type="match status" value="1"/>
</dbReference>
<sequence length="385" mass="41662">MSDSATTSFLNACQGPLGGAEVLLGKTDSDRKEVQEWIARFEKDLTPLAKALNDHLETRTYIVGHTISNADLWSFVKVHEQVSAMTRDGQLKRCHLTRWFDLIQEQAGSLGHLSPVAIDLDLPELKIAPKEKAAPAGSTADEKKAKKNSKKEAKAEEKKAKKEANAANTETAAPAAAAAAATTSAEAAPAHGFNTQKKEKKVKAPKAPVAPAGPATPQPWQIDLRVGKILNVEKHPDADSLYVETVDVGEAEPRTVVSGLVKHIPIEEMENRWLVCVCNLKPATMRGVKSFAMVLAATDDSGKLELVDPPKGSKPGDKCYFGDWKDEKPEEVMNPKKKIWETIQPGLHTTSDLCAAWKSDEGVVHVLHSEHGNCTVPSVVGAKIK</sequence>
<dbReference type="GO" id="GO:0000049">
    <property type="term" value="F:tRNA binding"/>
    <property type="evidence" value="ECO:0007669"/>
    <property type="project" value="UniProtKB-UniRule"/>
</dbReference>
<evidence type="ECO:0000256" key="5">
    <source>
        <dbReference type="ARBA" id="ARBA00022917"/>
    </source>
</evidence>
<comment type="subcellular location">
    <subcellularLocation>
        <location evidence="1">Cytoplasm</location>
    </subcellularLocation>
</comment>
<feature type="compositionally biased region" description="Low complexity" evidence="7">
    <location>
        <begin position="165"/>
        <end position="190"/>
    </location>
</feature>
<dbReference type="Gene3D" id="1.20.1050.10">
    <property type="match status" value="1"/>
</dbReference>
<keyword evidence="2" id="KW-0963">Cytoplasm</keyword>
<dbReference type="GO" id="GO:0017102">
    <property type="term" value="C:methionyl glutamyl tRNA synthetase complex"/>
    <property type="evidence" value="ECO:0007669"/>
    <property type="project" value="TreeGrafter"/>
</dbReference>
<organism evidence="9 10">
    <name type="scientific">Mortierella alpina</name>
    <name type="common">Oleaginous fungus</name>
    <name type="synonym">Mortierella renispora</name>
    <dbReference type="NCBI Taxonomy" id="64518"/>
    <lineage>
        <taxon>Eukaryota</taxon>
        <taxon>Fungi</taxon>
        <taxon>Fungi incertae sedis</taxon>
        <taxon>Mucoromycota</taxon>
        <taxon>Mortierellomycotina</taxon>
        <taxon>Mortierellomycetes</taxon>
        <taxon>Mortierellales</taxon>
        <taxon>Mortierellaceae</taxon>
        <taxon>Mortierella</taxon>
    </lineage>
</organism>
<evidence type="ECO:0000256" key="2">
    <source>
        <dbReference type="ARBA" id="ARBA00022490"/>
    </source>
</evidence>
<evidence type="ECO:0000256" key="7">
    <source>
        <dbReference type="SAM" id="MobiDB-lite"/>
    </source>
</evidence>
<dbReference type="AlphaFoldDB" id="A0A9P8A509"/>
<dbReference type="InterPro" id="IPR053836">
    <property type="entry name" value="Arc1-like_N"/>
</dbReference>
<dbReference type="InterPro" id="IPR051270">
    <property type="entry name" value="Tyrosine-tRNA_ligase_regulator"/>
</dbReference>
<protein>
    <recommendedName>
        <fullName evidence="8">tRNA-binding domain-containing protein</fullName>
    </recommendedName>
</protein>
<feature type="domain" description="TRNA-binding" evidence="8">
    <location>
        <begin position="218"/>
        <end position="320"/>
    </location>
</feature>
<dbReference type="Pfam" id="PF21972">
    <property type="entry name" value="Arc1p_N_like"/>
    <property type="match status" value="1"/>
</dbReference>
<dbReference type="Proteomes" id="UP000717515">
    <property type="component" value="Unassembled WGS sequence"/>
</dbReference>
<comment type="caution">
    <text evidence="9">The sequence shown here is derived from an EMBL/GenBank/DDBJ whole genome shotgun (WGS) entry which is preliminary data.</text>
</comment>
<dbReference type="SUPFAM" id="SSF50249">
    <property type="entry name" value="Nucleic acid-binding proteins"/>
    <property type="match status" value="1"/>
</dbReference>
<keyword evidence="5" id="KW-0648">Protein biosynthesis</keyword>
<feature type="compositionally biased region" description="Basic and acidic residues" evidence="7">
    <location>
        <begin position="140"/>
        <end position="164"/>
    </location>
</feature>
<dbReference type="GO" id="GO:0006412">
    <property type="term" value="P:translation"/>
    <property type="evidence" value="ECO:0007669"/>
    <property type="project" value="UniProtKB-KW"/>
</dbReference>
<dbReference type="SUPFAM" id="SSF47616">
    <property type="entry name" value="GST C-terminal domain-like"/>
    <property type="match status" value="1"/>
</dbReference>
<feature type="compositionally biased region" description="Low complexity" evidence="7">
    <location>
        <begin position="205"/>
        <end position="218"/>
    </location>
</feature>
<dbReference type="FunFam" id="2.40.50.140:FF:000047">
    <property type="entry name" value="tyrosine--tRNA ligase, cytoplasmic isoform X2"/>
    <property type="match status" value="1"/>
</dbReference>
<gene>
    <name evidence="9" type="ORF">KVV02_003079</name>
</gene>
<proteinExistence type="predicted"/>
<dbReference type="EMBL" id="JAIFTL010000096">
    <property type="protein sequence ID" value="KAG9323555.1"/>
    <property type="molecule type" value="Genomic_DNA"/>
</dbReference>
<evidence type="ECO:0000256" key="3">
    <source>
        <dbReference type="ARBA" id="ARBA00022555"/>
    </source>
</evidence>
<evidence type="ECO:0000313" key="9">
    <source>
        <dbReference type="EMBL" id="KAG9323555.1"/>
    </source>
</evidence>
<feature type="region of interest" description="Disordered" evidence="7">
    <location>
        <begin position="131"/>
        <end position="218"/>
    </location>
</feature>
<dbReference type="InterPro" id="IPR002547">
    <property type="entry name" value="tRNA-bd_dom"/>
</dbReference>